<dbReference type="InterPro" id="IPR035647">
    <property type="entry name" value="EFG_III/V"/>
</dbReference>
<feature type="binding site" evidence="9">
    <location>
        <begin position="94"/>
        <end position="98"/>
    </location>
    <ligand>
        <name>GTP</name>
        <dbReference type="ChEBI" id="CHEBI:37565"/>
    </ligand>
</feature>
<dbReference type="InterPro" id="IPR006297">
    <property type="entry name" value="EF-4"/>
</dbReference>
<keyword evidence="2 9" id="KW-0547">Nucleotide-binding</keyword>
<dbReference type="NCBIfam" id="TIGR01393">
    <property type="entry name" value="lepA"/>
    <property type="match status" value="1"/>
</dbReference>
<dbReference type="EMBL" id="KQ964430">
    <property type="protein sequence ID" value="KXN73890.1"/>
    <property type="molecule type" value="Genomic_DNA"/>
</dbReference>
<dbReference type="OrthoDB" id="1074at2759"/>
<dbReference type="PRINTS" id="PR00315">
    <property type="entry name" value="ELONGATNFCT"/>
</dbReference>
<dbReference type="FunFam" id="2.40.30.10:FF:000015">
    <property type="entry name" value="Translation factor GUF1, mitochondrial"/>
    <property type="match status" value="1"/>
</dbReference>
<proteinExistence type="inferred from homology"/>
<evidence type="ECO:0000313" key="11">
    <source>
        <dbReference type="EMBL" id="KXN73890.1"/>
    </source>
</evidence>
<dbReference type="InterPro" id="IPR027417">
    <property type="entry name" value="P-loop_NTPase"/>
</dbReference>
<comment type="subcellular location">
    <subcellularLocation>
        <location evidence="9">Mitochondrion inner membrane</location>
        <topology evidence="9">Peripheral membrane protein</topology>
        <orientation evidence="9">Matrix side</orientation>
    </subcellularLocation>
</comment>
<evidence type="ECO:0000256" key="5">
    <source>
        <dbReference type="ARBA" id="ARBA00022917"/>
    </source>
</evidence>
<dbReference type="CDD" id="cd16260">
    <property type="entry name" value="EF4_III"/>
    <property type="match status" value="1"/>
</dbReference>
<feature type="binding site" evidence="9">
    <location>
        <begin position="148"/>
        <end position="151"/>
    </location>
    <ligand>
        <name>GTP</name>
        <dbReference type="ChEBI" id="CHEBI:37565"/>
    </ligand>
</feature>
<dbReference type="Gene3D" id="3.30.70.870">
    <property type="entry name" value="Elongation Factor G (Translational Gtpase), domain 3"/>
    <property type="match status" value="1"/>
</dbReference>
<dbReference type="PANTHER" id="PTHR43512:SF7">
    <property type="entry name" value="TRANSLATION FACTOR GUF1, MITOCHONDRIAL"/>
    <property type="match status" value="1"/>
</dbReference>
<dbReference type="GO" id="GO:0005743">
    <property type="term" value="C:mitochondrial inner membrane"/>
    <property type="evidence" value="ECO:0007669"/>
    <property type="project" value="UniProtKB-SubCell"/>
</dbReference>
<dbReference type="GO" id="GO:0005759">
    <property type="term" value="C:mitochondrial matrix"/>
    <property type="evidence" value="ECO:0007669"/>
    <property type="project" value="UniProtKB-UniRule"/>
</dbReference>
<keyword evidence="4 9" id="KW-0378">Hydrolase</keyword>
<dbReference type="InterPro" id="IPR005225">
    <property type="entry name" value="Small_GTP-bd"/>
</dbReference>
<keyword evidence="5 9" id="KW-0648">Protein biosynthesis</keyword>
<dbReference type="STRING" id="796925.A0A137PFZ2"/>
<protein>
    <submittedName>
        <fullName evidence="11">Gtp-binding protein lepa</fullName>
    </submittedName>
</protein>
<keyword evidence="12" id="KW-1185">Reference proteome</keyword>
<keyword evidence="7 9" id="KW-0342">GTP-binding</keyword>
<dbReference type="GO" id="GO:0005525">
    <property type="term" value="F:GTP binding"/>
    <property type="evidence" value="ECO:0007669"/>
    <property type="project" value="UniProtKB-UniRule"/>
</dbReference>
<dbReference type="AlphaFoldDB" id="A0A137PFZ2"/>
<dbReference type="InterPro" id="IPR031157">
    <property type="entry name" value="G_TR_CS"/>
</dbReference>
<dbReference type="InterPro" id="IPR004161">
    <property type="entry name" value="EFTu-like_2"/>
</dbReference>
<evidence type="ECO:0000256" key="8">
    <source>
        <dbReference type="ARBA" id="ARBA00023136"/>
    </source>
</evidence>
<dbReference type="CDD" id="cd01890">
    <property type="entry name" value="LepA"/>
    <property type="match status" value="1"/>
</dbReference>
<evidence type="ECO:0000256" key="6">
    <source>
        <dbReference type="ARBA" id="ARBA00023128"/>
    </source>
</evidence>
<dbReference type="Gene3D" id="2.40.30.10">
    <property type="entry name" value="Translation factors"/>
    <property type="match status" value="1"/>
</dbReference>
<dbReference type="NCBIfam" id="TIGR00231">
    <property type="entry name" value="small_GTP"/>
    <property type="match status" value="1"/>
</dbReference>
<dbReference type="FunFam" id="3.40.50.300:FF:000078">
    <property type="entry name" value="Elongation factor 4"/>
    <property type="match status" value="1"/>
</dbReference>
<dbReference type="InterPro" id="IPR038363">
    <property type="entry name" value="LepA_C_sf"/>
</dbReference>
<dbReference type="InterPro" id="IPR035654">
    <property type="entry name" value="LepA_IV"/>
</dbReference>
<dbReference type="FunFam" id="3.30.70.240:FF:000007">
    <property type="entry name" value="Translation factor GUF1, mitochondrial"/>
    <property type="match status" value="1"/>
</dbReference>
<keyword evidence="6 9" id="KW-0496">Mitochondrion</keyword>
<evidence type="ECO:0000256" key="9">
    <source>
        <dbReference type="HAMAP-Rule" id="MF_03137"/>
    </source>
</evidence>
<evidence type="ECO:0000259" key="10">
    <source>
        <dbReference type="PROSITE" id="PS51722"/>
    </source>
</evidence>
<dbReference type="InterPro" id="IPR013842">
    <property type="entry name" value="LepA_CTD"/>
</dbReference>
<dbReference type="PROSITE" id="PS00301">
    <property type="entry name" value="G_TR_1"/>
    <property type="match status" value="1"/>
</dbReference>
<dbReference type="Proteomes" id="UP000070444">
    <property type="component" value="Unassembled WGS sequence"/>
</dbReference>
<dbReference type="InterPro" id="IPR000640">
    <property type="entry name" value="EFG_V-like"/>
</dbReference>
<dbReference type="CDD" id="cd03699">
    <property type="entry name" value="EF4_II"/>
    <property type="match status" value="1"/>
</dbReference>
<dbReference type="Pfam" id="PF00009">
    <property type="entry name" value="GTP_EFTU"/>
    <property type="match status" value="1"/>
</dbReference>
<comment type="similarity">
    <text evidence="1">Belongs to the TRAFAC class translation factor GTPase superfamily. Classic translation factor GTPase family. LepA subfamily.</text>
</comment>
<dbReference type="Gene3D" id="3.30.70.2570">
    <property type="entry name" value="Elongation factor 4, C-terminal domain"/>
    <property type="match status" value="1"/>
</dbReference>
<dbReference type="FunFam" id="3.30.70.870:FF:000004">
    <property type="entry name" value="Translation factor GUF1, mitochondrial"/>
    <property type="match status" value="1"/>
</dbReference>
<dbReference type="PROSITE" id="PS51722">
    <property type="entry name" value="G_TR_2"/>
    <property type="match status" value="1"/>
</dbReference>
<dbReference type="OMA" id="QVKCDEN"/>
<dbReference type="Pfam" id="PF00679">
    <property type="entry name" value="EFG_C"/>
    <property type="match status" value="1"/>
</dbReference>
<sequence length="617" mass="68780">MINKLLNRNLINLNKFNKDKIRNFSIIAHIDHGKSTLADRLLELTGAIAVRGAGNKQVLDKLKVEKERGITVKAQTASLFYTYKGEKYLLNLIDTPGHVDFSYEVSRSLSACQGTLLLVDAVQGVQAQTVANFYLAFGEGIKILPVINKIDLPGADVENVKNQLVSSLELEPEGACCISAKTGLNVNQLLDRIVEEIPPPSGDVNAPLKALLFDSWYDNYQGVICMVAVIDGQVKKGDKILSMQTGLKYEALDVGILHPNMKSVNVLQAGQVGYISMSMKNPKDAKIGDTFCLQRAIIKDPLPGFVQAKPMVFSGIFPINNSDFPKLEESITHLTLNDSSVSIQRETSMALGQGWRLGFLGTLHMDVFKQRLEQEYDANIIVTQPTVPYKVIYNNGVEKIIQSPQDFPEPHDISTKVSDLMEPIIKATLIFPLDYLGNVIELCQEHRCDDLSHSFIDNTRIILRCELPLAEIVSNFYDKLKSRTSGYASFDYEEAGYRSSDLVKMTVLINSVPVDVLTSIHHRSKINTLGRQIAAKLKDVIEKQLFEVVIQTAVNKKIIARETISAMRKNVTAKCYGGDITRKMKLLQKQKEGKKRMKMIGNVNIPHEAFLKVIDNN</sequence>
<dbReference type="InterPro" id="IPR000795">
    <property type="entry name" value="T_Tr_GTP-bd_dom"/>
</dbReference>
<keyword evidence="3 9" id="KW-0999">Mitochondrion inner membrane</keyword>
<reference evidence="11 12" key="1">
    <citation type="journal article" date="2015" name="Genome Biol. Evol.">
        <title>Phylogenomic analyses indicate that early fungi evolved digesting cell walls of algal ancestors of land plants.</title>
        <authorList>
            <person name="Chang Y."/>
            <person name="Wang S."/>
            <person name="Sekimoto S."/>
            <person name="Aerts A.L."/>
            <person name="Choi C."/>
            <person name="Clum A."/>
            <person name="LaButti K.M."/>
            <person name="Lindquist E.A."/>
            <person name="Yee Ngan C."/>
            <person name="Ohm R.A."/>
            <person name="Salamov A.A."/>
            <person name="Grigoriev I.V."/>
            <person name="Spatafora J.W."/>
            <person name="Berbee M.L."/>
        </authorList>
    </citation>
    <scope>NUCLEOTIDE SEQUENCE [LARGE SCALE GENOMIC DNA]</scope>
    <source>
        <strain evidence="11 12">NRRL 28638</strain>
    </source>
</reference>
<dbReference type="Gene3D" id="3.30.70.240">
    <property type="match status" value="1"/>
</dbReference>
<dbReference type="GO" id="GO:0003924">
    <property type="term" value="F:GTPase activity"/>
    <property type="evidence" value="ECO:0007669"/>
    <property type="project" value="UniProtKB-UniRule"/>
</dbReference>
<comment type="similarity">
    <text evidence="9">Belongs to the GTP-binding elongation factor family. LepA subfamily.</text>
</comment>
<name>A0A137PFZ2_CONC2</name>
<evidence type="ECO:0000313" key="12">
    <source>
        <dbReference type="Proteomes" id="UP000070444"/>
    </source>
</evidence>
<evidence type="ECO:0000256" key="3">
    <source>
        <dbReference type="ARBA" id="ARBA00022792"/>
    </source>
</evidence>
<comment type="catalytic activity">
    <reaction evidence="9">
        <text>GTP + H2O = GDP + phosphate + H(+)</text>
        <dbReference type="Rhea" id="RHEA:19669"/>
        <dbReference type="ChEBI" id="CHEBI:15377"/>
        <dbReference type="ChEBI" id="CHEBI:15378"/>
        <dbReference type="ChEBI" id="CHEBI:37565"/>
        <dbReference type="ChEBI" id="CHEBI:43474"/>
        <dbReference type="ChEBI" id="CHEBI:58189"/>
        <dbReference type="EC" id="3.6.5.n1"/>
    </reaction>
</comment>
<gene>
    <name evidence="11" type="ORF">CONCODRAFT_74978</name>
</gene>
<dbReference type="Gene3D" id="3.40.50.300">
    <property type="entry name" value="P-loop containing nucleotide triphosphate hydrolases"/>
    <property type="match status" value="1"/>
</dbReference>
<dbReference type="GO" id="GO:0045727">
    <property type="term" value="P:positive regulation of translation"/>
    <property type="evidence" value="ECO:0007669"/>
    <property type="project" value="UniProtKB-UniRule"/>
</dbReference>
<dbReference type="Pfam" id="PF03144">
    <property type="entry name" value="GTP_EFTU_D2"/>
    <property type="match status" value="1"/>
</dbReference>
<dbReference type="CDD" id="cd03709">
    <property type="entry name" value="lepA_C"/>
    <property type="match status" value="1"/>
</dbReference>
<dbReference type="SUPFAM" id="SSF52540">
    <property type="entry name" value="P-loop containing nucleoside triphosphate hydrolases"/>
    <property type="match status" value="1"/>
</dbReference>
<dbReference type="FunFam" id="3.30.70.2570:FF:000001">
    <property type="entry name" value="Translation factor GUF1, mitochondrial"/>
    <property type="match status" value="1"/>
</dbReference>
<dbReference type="GO" id="GO:0097177">
    <property type="term" value="F:mitochondrial ribosome binding"/>
    <property type="evidence" value="ECO:0007669"/>
    <property type="project" value="EnsemblFungi"/>
</dbReference>
<evidence type="ECO:0000256" key="1">
    <source>
        <dbReference type="ARBA" id="ARBA00005454"/>
    </source>
</evidence>
<dbReference type="GO" id="GO:0006412">
    <property type="term" value="P:translation"/>
    <property type="evidence" value="ECO:0007669"/>
    <property type="project" value="UniProtKB-KW"/>
</dbReference>
<feature type="binding site" evidence="9">
    <location>
        <begin position="28"/>
        <end position="35"/>
    </location>
    <ligand>
        <name>GTP</name>
        <dbReference type="ChEBI" id="CHEBI:37565"/>
    </ligand>
</feature>
<evidence type="ECO:0000256" key="2">
    <source>
        <dbReference type="ARBA" id="ARBA00022741"/>
    </source>
</evidence>
<accession>A0A137PFZ2</accession>
<evidence type="ECO:0000256" key="4">
    <source>
        <dbReference type="ARBA" id="ARBA00022801"/>
    </source>
</evidence>
<evidence type="ECO:0000256" key="7">
    <source>
        <dbReference type="ARBA" id="ARBA00023134"/>
    </source>
</evidence>
<comment type="function">
    <text evidence="9">Promotes mitochondrial protein synthesis. May act as a fidelity factor of the translation reaction, by catalyzing a one-codon backward translocation of tRNAs on improperly translocated ribosomes. Binds to mitochondrial ribosomes in a GTP-dependent manner.</text>
</comment>
<keyword evidence="8 9" id="KW-0472">Membrane</keyword>
<dbReference type="HAMAP" id="MF_00071">
    <property type="entry name" value="LepA"/>
    <property type="match status" value="1"/>
</dbReference>
<dbReference type="Pfam" id="PF06421">
    <property type="entry name" value="LepA_C"/>
    <property type="match status" value="1"/>
</dbReference>
<dbReference type="PANTHER" id="PTHR43512">
    <property type="entry name" value="TRANSLATION FACTOR GUF1-RELATED"/>
    <property type="match status" value="1"/>
</dbReference>
<dbReference type="SUPFAM" id="SSF54980">
    <property type="entry name" value="EF-G C-terminal domain-like"/>
    <property type="match status" value="2"/>
</dbReference>
<organism evidence="11 12">
    <name type="scientific">Conidiobolus coronatus (strain ATCC 28846 / CBS 209.66 / NRRL 28638)</name>
    <name type="common">Delacroixia coronata</name>
    <dbReference type="NCBI Taxonomy" id="796925"/>
    <lineage>
        <taxon>Eukaryota</taxon>
        <taxon>Fungi</taxon>
        <taxon>Fungi incertae sedis</taxon>
        <taxon>Zoopagomycota</taxon>
        <taxon>Entomophthoromycotina</taxon>
        <taxon>Entomophthoromycetes</taxon>
        <taxon>Entomophthorales</taxon>
        <taxon>Ancylistaceae</taxon>
        <taxon>Conidiobolus</taxon>
    </lineage>
</organism>
<feature type="domain" description="Tr-type G" evidence="10">
    <location>
        <begin position="19"/>
        <end position="201"/>
    </location>
</feature>